<reference evidence="3 4" key="1">
    <citation type="submission" date="2019-04" db="EMBL/GenBank/DDBJ databases">
        <title>Complete genome sequencing of Piscirickettsia salmonis strain Psal-009.</title>
        <authorList>
            <person name="Schober I."/>
            <person name="Bunk B."/>
            <person name="Sproer C."/>
            <person name="Carril G.P."/>
            <person name="Riedel T."/>
            <person name="Flores-Herrera P.A."/>
            <person name="Nourdin-Galindo G."/>
            <person name="Marshall S.H."/>
            <person name="Overmann J."/>
        </authorList>
    </citation>
    <scope>NUCLEOTIDE SEQUENCE [LARGE SCALE GENOMIC DNA]</scope>
    <source>
        <strain evidence="3 4">Psal-009</strain>
    </source>
</reference>
<feature type="compositionally biased region" description="Polar residues" evidence="1">
    <location>
        <begin position="296"/>
        <end position="306"/>
    </location>
</feature>
<feature type="transmembrane region" description="Helical" evidence="2">
    <location>
        <begin position="243"/>
        <end position="262"/>
    </location>
</feature>
<keyword evidence="4" id="KW-1185">Reference proteome</keyword>
<feature type="transmembrane region" description="Helical" evidence="2">
    <location>
        <begin position="210"/>
        <end position="231"/>
    </location>
</feature>
<dbReference type="InterPro" id="IPR037185">
    <property type="entry name" value="EmrE-like"/>
</dbReference>
<feature type="transmembrane region" description="Helical" evidence="2">
    <location>
        <begin position="268"/>
        <end position="285"/>
    </location>
</feature>
<feature type="transmembrane region" description="Helical" evidence="2">
    <location>
        <begin position="151"/>
        <end position="168"/>
    </location>
</feature>
<gene>
    <name evidence="3" type="primary">eamA</name>
    <name evidence="3" type="ORF">Psal009_02047</name>
</gene>
<organism evidence="3 4">
    <name type="scientific">Piscirickettsia salmonis</name>
    <dbReference type="NCBI Taxonomy" id="1238"/>
    <lineage>
        <taxon>Bacteria</taxon>
        <taxon>Pseudomonadati</taxon>
        <taxon>Pseudomonadota</taxon>
        <taxon>Gammaproteobacteria</taxon>
        <taxon>Thiotrichales</taxon>
        <taxon>Piscirickettsiaceae</taxon>
        <taxon>Piscirickettsia</taxon>
    </lineage>
</organism>
<dbReference type="RefSeq" id="WP_161625467.1">
    <property type="nucleotide sequence ID" value="NZ_CP012413.1"/>
</dbReference>
<keyword evidence="2" id="KW-0472">Membrane</keyword>
<accession>A0A9Q6LMS2</accession>
<evidence type="ECO:0000256" key="2">
    <source>
        <dbReference type="SAM" id="Phobius"/>
    </source>
</evidence>
<protein>
    <submittedName>
        <fullName evidence="3">Amino-acid metabolite efflux pump</fullName>
    </submittedName>
</protein>
<dbReference type="GeneID" id="66741343"/>
<dbReference type="GO" id="GO:0016020">
    <property type="term" value="C:membrane"/>
    <property type="evidence" value="ECO:0007669"/>
    <property type="project" value="InterPro"/>
</dbReference>
<dbReference type="SUPFAM" id="SSF103481">
    <property type="entry name" value="Multidrug resistance efflux transporter EmrE"/>
    <property type="match status" value="2"/>
</dbReference>
<evidence type="ECO:0000313" key="4">
    <source>
        <dbReference type="Proteomes" id="UP000422232"/>
    </source>
</evidence>
<feature type="transmembrane region" description="Helical" evidence="2">
    <location>
        <begin position="97"/>
        <end position="117"/>
    </location>
</feature>
<evidence type="ECO:0000256" key="1">
    <source>
        <dbReference type="SAM" id="MobiDB-lite"/>
    </source>
</evidence>
<dbReference type="PANTHER" id="PTHR12715:SF4">
    <property type="entry name" value="EAMA DOMAIN-CONTAINING PROTEIN"/>
    <property type="match status" value="1"/>
</dbReference>
<dbReference type="Pfam" id="PF00892">
    <property type="entry name" value="EamA"/>
    <property type="match status" value="2"/>
</dbReference>
<dbReference type="InterPro" id="IPR052756">
    <property type="entry name" value="Alkyne_AA_exporter"/>
</dbReference>
<dbReference type="InterPro" id="IPR000620">
    <property type="entry name" value="EamA_dom"/>
</dbReference>
<proteinExistence type="predicted"/>
<feature type="transmembrane region" description="Helical" evidence="2">
    <location>
        <begin position="67"/>
        <end position="85"/>
    </location>
</feature>
<name>A0A9Q6LMS2_PISSA</name>
<dbReference type="Proteomes" id="UP000422232">
    <property type="component" value="Chromosome"/>
</dbReference>
<feature type="transmembrane region" description="Helical" evidence="2">
    <location>
        <begin position="180"/>
        <end position="198"/>
    </location>
</feature>
<sequence length="312" mass="34608">MQHINIKVKIALIITIILWSSAFISIRIGLEAYTPGPLALLRYLVASLCMLFFYLRLKKRSTLTFFDYGRAITCGILGFGVYNVALNMGEVTTNAAISSFIISQVPLITVLCASYFLKEKLSLTNKLGLLISFIGICVILSSQYSGTTFNYGLIDVIIATLAMSLYNILQKPLLQRMSAIEFTSIAMWSGTAMMLIFTPDLMYEIQQAPIWITINVIYMGIFPAAIAYFLWSYALSKVPTCYAAFYFYCIPLITTMMSIALLGETLSTIGFLGGLIALFGVVVAQRKNKTEKEQKSQTTLTTTQVSMAKEPS</sequence>
<feature type="transmembrane region" description="Helical" evidence="2">
    <location>
        <begin position="36"/>
        <end position="55"/>
    </location>
</feature>
<dbReference type="AlphaFoldDB" id="A0A9Q6LMS2"/>
<feature type="region of interest" description="Disordered" evidence="1">
    <location>
        <begin position="292"/>
        <end position="312"/>
    </location>
</feature>
<feature type="transmembrane region" description="Helical" evidence="2">
    <location>
        <begin position="12"/>
        <end position="30"/>
    </location>
</feature>
<dbReference type="EMBL" id="CP038908">
    <property type="protein sequence ID" value="QGO06143.1"/>
    <property type="molecule type" value="Genomic_DNA"/>
</dbReference>
<keyword evidence="2" id="KW-1133">Transmembrane helix</keyword>
<feature type="transmembrane region" description="Helical" evidence="2">
    <location>
        <begin position="129"/>
        <end position="145"/>
    </location>
</feature>
<keyword evidence="2" id="KW-0812">Transmembrane</keyword>
<evidence type="ECO:0000313" key="3">
    <source>
        <dbReference type="EMBL" id="QGO06143.1"/>
    </source>
</evidence>
<dbReference type="PANTHER" id="PTHR12715">
    <property type="entry name" value="TRANSPORTER, DRUG/METABOLITE EXPORTER FAMILY"/>
    <property type="match status" value="1"/>
</dbReference>